<dbReference type="PANTHER" id="PTHR43744:SF12">
    <property type="entry name" value="ABC TRANSPORTER PERMEASE PROTEIN MG189-RELATED"/>
    <property type="match status" value="1"/>
</dbReference>
<reference evidence="9 10" key="1">
    <citation type="submission" date="2021-03" db="EMBL/GenBank/DDBJ databases">
        <title>Whole genome shotgun sequence of Actinoplanes toevensis NBRC 105298.</title>
        <authorList>
            <person name="Komaki H."/>
            <person name="Tamura T."/>
        </authorList>
    </citation>
    <scope>NUCLEOTIDE SEQUENCE [LARGE SCALE GENOMIC DNA]</scope>
    <source>
        <strain evidence="9 10">NBRC 105298</strain>
    </source>
</reference>
<evidence type="ECO:0000256" key="6">
    <source>
        <dbReference type="ARBA" id="ARBA00023136"/>
    </source>
</evidence>
<protein>
    <submittedName>
        <fullName evidence="9">Sugar ABC transporter permease</fullName>
    </submittedName>
</protein>
<evidence type="ECO:0000313" key="9">
    <source>
        <dbReference type="EMBL" id="GIM90716.1"/>
    </source>
</evidence>
<dbReference type="InterPro" id="IPR000515">
    <property type="entry name" value="MetI-like"/>
</dbReference>
<evidence type="ECO:0000256" key="1">
    <source>
        <dbReference type="ARBA" id="ARBA00004651"/>
    </source>
</evidence>
<dbReference type="SUPFAM" id="SSF161098">
    <property type="entry name" value="MetI-like"/>
    <property type="match status" value="1"/>
</dbReference>
<sequence>MAAARRYVLLSLFAIPWIVLPLWLLVVNSVKTESDASLLSIGLPSHFNGGANYSTVLHQGRYLVGLGNSLLMAVPSILVVLLLGSMAAWAYARSPRRSLRVTYYVSVLSVVLPPAIIPTVYTLTQLGLNGSRLGYLLTIVGTRLGMVIFLCTGFVRSLPTDWEEAAQLDGAGRWQVYRRIVLPLLSPALFTGAVLLVINVWNDFFFALFLLQGPGRVTLPLTLYQFASSSTYGLRWNLVFAHVILTSLPLLAAYIIMQRRVLAGLTEGGTTG</sequence>
<dbReference type="Gene3D" id="1.10.3720.10">
    <property type="entry name" value="MetI-like"/>
    <property type="match status" value="1"/>
</dbReference>
<comment type="similarity">
    <text evidence="7">Belongs to the binding-protein-dependent transport system permease family.</text>
</comment>
<evidence type="ECO:0000256" key="5">
    <source>
        <dbReference type="ARBA" id="ARBA00022989"/>
    </source>
</evidence>
<keyword evidence="5 7" id="KW-1133">Transmembrane helix</keyword>
<proteinExistence type="inferred from homology"/>
<dbReference type="Proteomes" id="UP000677082">
    <property type="component" value="Unassembled WGS sequence"/>
</dbReference>
<feature type="transmembrane region" description="Helical" evidence="7">
    <location>
        <begin position="70"/>
        <end position="91"/>
    </location>
</feature>
<keyword evidence="3" id="KW-1003">Cell membrane</keyword>
<evidence type="ECO:0000256" key="2">
    <source>
        <dbReference type="ARBA" id="ARBA00022448"/>
    </source>
</evidence>
<feature type="transmembrane region" description="Helical" evidence="7">
    <location>
        <begin position="103"/>
        <end position="121"/>
    </location>
</feature>
<dbReference type="PANTHER" id="PTHR43744">
    <property type="entry name" value="ABC TRANSPORTER PERMEASE PROTEIN MG189-RELATED-RELATED"/>
    <property type="match status" value="1"/>
</dbReference>
<dbReference type="PROSITE" id="PS50928">
    <property type="entry name" value="ABC_TM1"/>
    <property type="match status" value="1"/>
</dbReference>
<feature type="transmembrane region" description="Helical" evidence="7">
    <location>
        <begin position="176"/>
        <end position="198"/>
    </location>
</feature>
<keyword evidence="6 7" id="KW-0472">Membrane</keyword>
<dbReference type="GO" id="GO:0055085">
    <property type="term" value="P:transmembrane transport"/>
    <property type="evidence" value="ECO:0007669"/>
    <property type="project" value="InterPro"/>
</dbReference>
<comment type="subcellular location">
    <subcellularLocation>
        <location evidence="1 7">Cell membrane</location>
        <topology evidence="1 7">Multi-pass membrane protein</topology>
    </subcellularLocation>
</comment>
<evidence type="ECO:0000256" key="7">
    <source>
        <dbReference type="RuleBase" id="RU363032"/>
    </source>
</evidence>
<evidence type="ECO:0000256" key="4">
    <source>
        <dbReference type="ARBA" id="ARBA00022692"/>
    </source>
</evidence>
<accession>A0A919TAT8</accession>
<feature type="transmembrane region" description="Helical" evidence="7">
    <location>
        <begin position="133"/>
        <end position="155"/>
    </location>
</feature>
<dbReference type="CDD" id="cd06261">
    <property type="entry name" value="TM_PBP2"/>
    <property type="match status" value="1"/>
</dbReference>
<keyword evidence="4 7" id="KW-0812">Transmembrane</keyword>
<name>A0A919TAT8_9ACTN</name>
<keyword evidence="10" id="KW-1185">Reference proteome</keyword>
<evidence type="ECO:0000256" key="3">
    <source>
        <dbReference type="ARBA" id="ARBA00022475"/>
    </source>
</evidence>
<dbReference type="InterPro" id="IPR035906">
    <property type="entry name" value="MetI-like_sf"/>
</dbReference>
<feature type="transmembrane region" description="Helical" evidence="7">
    <location>
        <begin position="236"/>
        <end position="257"/>
    </location>
</feature>
<dbReference type="RefSeq" id="WP_213006646.1">
    <property type="nucleotide sequence ID" value="NZ_BOQN01000036.1"/>
</dbReference>
<evidence type="ECO:0000313" key="10">
    <source>
        <dbReference type="Proteomes" id="UP000677082"/>
    </source>
</evidence>
<dbReference type="Pfam" id="PF00528">
    <property type="entry name" value="BPD_transp_1"/>
    <property type="match status" value="1"/>
</dbReference>
<keyword evidence="2 7" id="KW-0813">Transport</keyword>
<dbReference type="AlphaFoldDB" id="A0A919TAT8"/>
<dbReference type="GO" id="GO:0005886">
    <property type="term" value="C:plasma membrane"/>
    <property type="evidence" value="ECO:0007669"/>
    <property type="project" value="UniProtKB-SubCell"/>
</dbReference>
<organism evidence="9 10">
    <name type="scientific">Paractinoplanes toevensis</name>
    <dbReference type="NCBI Taxonomy" id="571911"/>
    <lineage>
        <taxon>Bacteria</taxon>
        <taxon>Bacillati</taxon>
        <taxon>Actinomycetota</taxon>
        <taxon>Actinomycetes</taxon>
        <taxon>Micromonosporales</taxon>
        <taxon>Micromonosporaceae</taxon>
        <taxon>Paractinoplanes</taxon>
    </lineage>
</organism>
<feature type="domain" description="ABC transmembrane type-1" evidence="8">
    <location>
        <begin position="66"/>
        <end position="257"/>
    </location>
</feature>
<feature type="transmembrane region" description="Helical" evidence="7">
    <location>
        <begin position="7"/>
        <end position="26"/>
    </location>
</feature>
<dbReference type="EMBL" id="BOQN01000036">
    <property type="protein sequence ID" value="GIM90716.1"/>
    <property type="molecule type" value="Genomic_DNA"/>
</dbReference>
<gene>
    <name evidence="9" type="ORF">Ato02nite_025090</name>
</gene>
<evidence type="ECO:0000259" key="8">
    <source>
        <dbReference type="PROSITE" id="PS50928"/>
    </source>
</evidence>
<comment type="caution">
    <text evidence="9">The sequence shown here is derived from an EMBL/GenBank/DDBJ whole genome shotgun (WGS) entry which is preliminary data.</text>
</comment>